<protein>
    <submittedName>
        <fullName evidence="1">P10</fullName>
    </submittedName>
</protein>
<dbReference type="Pfam" id="PF05531">
    <property type="entry name" value="NPV_P10"/>
    <property type="match status" value="1"/>
</dbReference>
<dbReference type="Proteomes" id="UP000503509">
    <property type="component" value="Genome"/>
</dbReference>
<gene>
    <name evidence="1" type="primary">p10</name>
</gene>
<proteinExistence type="predicted"/>
<organism evidence="1 2">
    <name type="scientific">Spodoptera exempta nucleopolyhedrovirus</name>
    <dbReference type="NCBI Taxonomy" id="1242863"/>
    <lineage>
        <taxon>Viruses</taxon>
        <taxon>Viruses incertae sedis</taxon>
        <taxon>Naldaviricetes</taxon>
        <taxon>Lefavirales</taxon>
        <taxon>Baculoviridae</taxon>
        <taxon>Alphabaculovirus</taxon>
        <taxon>Alphabaculovirus spexemptae</taxon>
    </lineage>
</organism>
<sequence length="85" mass="9356">MSQNIFLLIRSDIKAINDKVDALSASLEDVKNNLPDVTELSTKLDGQTTTLETIVNQINSITDILNPDIPDLPVKVPELRGGKRK</sequence>
<reference evidence="1 2" key="1">
    <citation type="submission" date="2018-08" db="EMBL/GenBank/DDBJ databases">
        <title>Sequence analysis of the African armyworm, Spodoptera exempta nucleopolyhedrovirus.</title>
        <authorList>
            <person name="Escasa S.R."/>
            <person name="Mowery J.D."/>
            <person name="Bauchan G.R."/>
            <person name="Harrison R.L."/>
            <person name="Cory J.S."/>
        </authorList>
    </citation>
    <scope>NUCLEOTIDE SEQUENCE [LARGE SCALE GENOMIC DNA]</scope>
    <source>
        <strain evidence="1 2">244.1</strain>
    </source>
</reference>
<dbReference type="KEGG" id="vg:65101768"/>
<evidence type="ECO:0000313" key="1">
    <source>
        <dbReference type="EMBL" id="QAT90416.1"/>
    </source>
</evidence>
<dbReference type="EMBL" id="MH717816">
    <property type="protein sequence ID" value="QAT90416.1"/>
    <property type="molecule type" value="Genomic_DNA"/>
</dbReference>
<name>A0A410S7W6_9ABAC</name>
<dbReference type="InterPro" id="IPR008702">
    <property type="entry name" value="NPV_P10"/>
</dbReference>
<evidence type="ECO:0000313" key="2">
    <source>
        <dbReference type="Proteomes" id="UP000503509"/>
    </source>
</evidence>
<dbReference type="GeneID" id="65101768"/>
<keyword evidence="2" id="KW-1185">Reference proteome</keyword>
<dbReference type="RefSeq" id="YP_010086548.1">
    <property type="nucleotide sequence ID" value="NC_055455.1"/>
</dbReference>
<dbReference type="GO" id="GO:0039679">
    <property type="term" value="C:viral occlusion body"/>
    <property type="evidence" value="ECO:0007669"/>
    <property type="project" value="InterPro"/>
</dbReference>
<accession>A0A410S7W6</accession>